<dbReference type="GO" id="GO:0005634">
    <property type="term" value="C:nucleus"/>
    <property type="evidence" value="ECO:0007669"/>
    <property type="project" value="UniProtKB-SubCell"/>
</dbReference>
<reference evidence="14 15" key="1">
    <citation type="submission" date="2024-09" db="EMBL/GenBank/DDBJ databases">
        <title>Chromosome-scale assembly of Riccia sorocarpa.</title>
        <authorList>
            <person name="Paukszto L."/>
        </authorList>
    </citation>
    <scope>NUCLEOTIDE SEQUENCE [LARGE SCALE GENOMIC DNA]</scope>
    <source>
        <strain evidence="14">LP-2024</strain>
        <tissue evidence="14">Aerial parts of the thallus</tissue>
    </source>
</reference>
<protein>
    <recommendedName>
        <fullName evidence="12">Methylthioribose-1-phosphate isomerase</fullName>
        <shortName evidence="12">M1Pi</shortName>
        <shortName evidence="12">MTR-1-P isomerase</shortName>
        <ecNumber evidence="12">5.3.1.23</ecNumber>
    </recommendedName>
    <alternativeName>
        <fullName evidence="12">S-methyl-5-thioribose-1-phosphate isomerase</fullName>
    </alternativeName>
    <alternativeName>
        <fullName evidence="12">Translation initiation factor eIF-2B subunit alpha/beta/delta-like protein</fullName>
    </alternativeName>
</protein>
<dbReference type="NCBIfam" id="NF004326">
    <property type="entry name" value="PRK05720.1"/>
    <property type="match status" value="1"/>
</dbReference>
<comment type="subunit">
    <text evidence="2">Homodimer.</text>
</comment>
<keyword evidence="3 12" id="KW-0963">Cytoplasm</keyword>
<dbReference type="InterPro" id="IPR005251">
    <property type="entry name" value="IF-M1Pi"/>
</dbReference>
<dbReference type="Gene3D" id="3.40.50.10470">
    <property type="entry name" value="Translation initiation factor eif-2b, domain 2"/>
    <property type="match status" value="1"/>
</dbReference>
<dbReference type="GO" id="GO:0005524">
    <property type="term" value="F:ATP binding"/>
    <property type="evidence" value="ECO:0007669"/>
    <property type="project" value="UniProtKB-KW"/>
</dbReference>
<feature type="domain" description="Aminoglycoside phosphotransferase" evidence="13">
    <location>
        <begin position="442"/>
        <end position="678"/>
    </location>
</feature>
<comment type="similarity">
    <text evidence="12">Belongs to the eIF-2B alpha/beta/delta subunits family. MtnA subfamily.</text>
</comment>
<dbReference type="Pfam" id="PF01008">
    <property type="entry name" value="IF-2B"/>
    <property type="match status" value="1"/>
</dbReference>
<dbReference type="InterPro" id="IPR027363">
    <property type="entry name" value="M1Pi_N"/>
</dbReference>
<keyword evidence="15" id="KW-1185">Reference proteome</keyword>
<name>A0ABD3IE35_9MARC</name>
<keyword evidence="5" id="KW-0808">Transferase</keyword>
<sequence length="810" mass="88811">MGEEKTLEAIRYKRGSLQLLDQRKLPHESVYIDIPDCDAAWSAIKDMVVRGAPAIAVAAALALAVELVHLETSYTGDAKDAAAFIENRLNYLVSSRPTAVNLSDAAFKLKRLTSKASVNNAATAKAVFALLVEAAEEMLKEDVLSNKAIGENGAKAILQAVGGKEKLNILTHCNTGSLATAGYGTALGVIRSLFAQGKIETAYCTETRPYNQGSRLTAYELVHDKIPSVLIADSAVASLIASGRVDAVVVGADRITANGDTANKIGTFNIALVARQLGIPFFVAAPLTTVDTQISSGDEIVIEERSKAELTHAFGGAGPEVAAPGIGVWNPAFDVTPGKYITAVITDRGVIWKDEKTHCLDVGGFALGTLKYEDHEEAEFGGLEKTEAVTEKEKLKLQNGVVQHNSQHGKLYHKLDEKAASDYITTIPILAEKLGGSPADWDIREVGDGNLNYVYIVVGPRGSFILKQALPYVRCVGESWPMTLERAYFEAKALRKEFEVAPEYVPEVYYFDHPMAAIAMRYLEPPHIILRKGLIDGIVYPRLAEHISDFMSKTLFYTSLLALDTHRHKEAAAQSYANMEMCRLTEQVIFTEPYMEAANNHWTSPQLDQDARAVREDIELKVEVAELKAKFCERTQALVHGDLHTGSVMVTETSTKVIDPEFSFYGPMAFDVGAFIANLFLAFFSQDGHSVTEGARDNYKKWILQTVSDVWSLFVAKFKAEWDKSWDHAGYAYLPAVYNTPAARTLSQMRFIEDLFVDMLGFAACKMIRRIVGIAHVEDMESIADAAKRAVCERKALSYVESLPSLDGPA</sequence>
<evidence type="ECO:0000256" key="12">
    <source>
        <dbReference type="HAMAP-Rule" id="MF_03119"/>
    </source>
</evidence>
<dbReference type="Gene3D" id="3.90.1200.10">
    <property type="match status" value="1"/>
</dbReference>
<dbReference type="InterPro" id="IPR042529">
    <property type="entry name" value="IF_2B-like_C"/>
</dbReference>
<evidence type="ECO:0000313" key="15">
    <source>
        <dbReference type="Proteomes" id="UP001633002"/>
    </source>
</evidence>
<evidence type="ECO:0000313" key="14">
    <source>
        <dbReference type="EMBL" id="KAL3701364.1"/>
    </source>
</evidence>
<accession>A0ABD3IE35</accession>
<feature type="site" description="Transition state stabilizer" evidence="12">
    <location>
        <position position="173"/>
    </location>
</feature>
<comment type="similarity">
    <text evidence="1">Belongs to the methylthioribose kinase family.</text>
</comment>
<dbReference type="HAMAP" id="MF_01678">
    <property type="entry name" value="Salvage_MtnA"/>
    <property type="match status" value="1"/>
</dbReference>
<dbReference type="GO" id="GO:0046523">
    <property type="term" value="F:S-methyl-5-thioribose-1-phosphate isomerase activity"/>
    <property type="evidence" value="ECO:0007669"/>
    <property type="project" value="UniProtKB-UniRule"/>
</dbReference>
<evidence type="ECO:0000256" key="4">
    <source>
        <dbReference type="ARBA" id="ARBA00022605"/>
    </source>
</evidence>
<keyword evidence="7" id="KW-0418">Kinase</keyword>
<keyword evidence="11 12" id="KW-0539">Nucleus</keyword>
<dbReference type="EMBL" id="JBJQOH010000001">
    <property type="protein sequence ID" value="KAL3701364.1"/>
    <property type="molecule type" value="Genomic_DNA"/>
</dbReference>
<evidence type="ECO:0000256" key="9">
    <source>
        <dbReference type="ARBA" id="ARBA00023167"/>
    </source>
</evidence>
<dbReference type="InterPro" id="IPR002575">
    <property type="entry name" value="Aminoglycoside_PTrfase"/>
</dbReference>
<comment type="pathway">
    <text evidence="12">Amino-acid biosynthesis; L-methionine biosynthesis via salvage pathway; L-methionine from S-methyl-5-thio-alpha-D-ribose 1-phosphate: step 1/6.</text>
</comment>
<comment type="caution">
    <text evidence="14">The sequence shown here is derived from an EMBL/GenBank/DDBJ whole genome shotgun (WGS) entry which is preliminary data.</text>
</comment>
<dbReference type="FunFam" id="1.20.120.420:FF:000003">
    <property type="entry name" value="Methylthioribose-1-phosphate isomerase"/>
    <property type="match status" value="1"/>
</dbReference>
<dbReference type="InterPro" id="IPR011009">
    <property type="entry name" value="Kinase-like_dom_sf"/>
</dbReference>
<evidence type="ECO:0000256" key="8">
    <source>
        <dbReference type="ARBA" id="ARBA00022840"/>
    </source>
</evidence>
<feature type="active site" description="Proton donor" evidence="12">
    <location>
        <position position="253"/>
    </location>
</feature>
<comment type="function">
    <text evidence="12">Catalyzes the interconversion of methylthioribose-1-phosphate (MTR-1-P) into methylthioribulose-1-phosphate (MTRu-1-P).</text>
</comment>
<dbReference type="InterPro" id="IPR011559">
    <property type="entry name" value="Initiation_fac_2B_a/b/d"/>
</dbReference>
<keyword evidence="4 12" id="KW-0028">Amino-acid biosynthesis</keyword>
<dbReference type="AlphaFoldDB" id="A0ABD3IE35"/>
<evidence type="ECO:0000256" key="6">
    <source>
        <dbReference type="ARBA" id="ARBA00022741"/>
    </source>
</evidence>
<keyword evidence="8" id="KW-0067">ATP-binding</keyword>
<dbReference type="GO" id="GO:0005737">
    <property type="term" value="C:cytoplasm"/>
    <property type="evidence" value="ECO:0007669"/>
    <property type="project" value="UniProtKB-SubCell"/>
</dbReference>
<dbReference type="NCBIfam" id="TIGR01767">
    <property type="entry name" value="MTRK"/>
    <property type="match status" value="1"/>
</dbReference>
<dbReference type="EC" id="5.3.1.23" evidence="12"/>
<dbReference type="InterPro" id="IPR037171">
    <property type="entry name" value="NagB/RpiA_transferase-like"/>
</dbReference>
<keyword evidence="6" id="KW-0547">Nucleotide-binding</keyword>
<dbReference type="SUPFAM" id="SSF56112">
    <property type="entry name" value="Protein kinase-like (PK-like)"/>
    <property type="match status" value="1"/>
</dbReference>
<evidence type="ECO:0000256" key="2">
    <source>
        <dbReference type="ARBA" id="ARBA00011738"/>
    </source>
</evidence>
<evidence type="ECO:0000256" key="7">
    <source>
        <dbReference type="ARBA" id="ARBA00022777"/>
    </source>
</evidence>
<proteinExistence type="inferred from homology"/>
<dbReference type="Gene3D" id="1.20.120.420">
    <property type="entry name" value="translation initiation factor eif-2b, domain 1"/>
    <property type="match status" value="1"/>
</dbReference>
<evidence type="ECO:0000256" key="11">
    <source>
        <dbReference type="ARBA" id="ARBA00023242"/>
    </source>
</evidence>
<gene>
    <name evidence="14" type="ORF">R1sor_019386</name>
</gene>
<comment type="subcellular location">
    <subcellularLocation>
        <location evidence="12">Cytoplasm</location>
    </subcellularLocation>
    <subcellularLocation>
        <location evidence="12">Nucleus</location>
    </subcellularLocation>
</comment>
<dbReference type="Proteomes" id="UP001633002">
    <property type="component" value="Unassembled WGS sequence"/>
</dbReference>
<evidence type="ECO:0000256" key="10">
    <source>
        <dbReference type="ARBA" id="ARBA00023235"/>
    </source>
</evidence>
<dbReference type="PANTHER" id="PTHR34273:SF2">
    <property type="entry name" value="METHYLTHIORIBOSE KINASE"/>
    <property type="match status" value="1"/>
</dbReference>
<dbReference type="SUPFAM" id="SSF100950">
    <property type="entry name" value="NagB/RpiA/CoA transferase-like"/>
    <property type="match status" value="1"/>
</dbReference>
<evidence type="ECO:0000256" key="5">
    <source>
        <dbReference type="ARBA" id="ARBA00022679"/>
    </source>
</evidence>
<dbReference type="PANTHER" id="PTHR34273">
    <property type="entry name" value="METHYLTHIORIBOSE KINASE"/>
    <property type="match status" value="1"/>
</dbReference>
<dbReference type="NCBIfam" id="TIGR00524">
    <property type="entry name" value="eIF-2B_rel"/>
    <property type="match status" value="1"/>
</dbReference>
<evidence type="ECO:0000256" key="1">
    <source>
        <dbReference type="ARBA" id="ARBA00010165"/>
    </source>
</evidence>
<dbReference type="InterPro" id="IPR000649">
    <property type="entry name" value="IF-2B-related"/>
</dbReference>
<dbReference type="Pfam" id="PF01636">
    <property type="entry name" value="APH"/>
    <property type="match status" value="1"/>
</dbReference>
<organism evidence="14 15">
    <name type="scientific">Riccia sorocarpa</name>
    <dbReference type="NCBI Taxonomy" id="122646"/>
    <lineage>
        <taxon>Eukaryota</taxon>
        <taxon>Viridiplantae</taxon>
        <taxon>Streptophyta</taxon>
        <taxon>Embryophyta</taxon>
        <taxon>Marchantiophyta</taxon>
        <taxon>Marchantiopsida</taxon>
        <taxon>Marchantiidae</taxon>
        <taxon>Marchantiales</taxon>
        <taxon>Ricciaceae</taxon>
        <taxon>Riccia</taxon>
    </lineage>
</organism>
<keyword evidence="9 12" id="KW-0486">Methionine biosynthesis</keyword>
<dbReference type="FunFam" id="3.40.50.10470:FF:000003">
    <property type="entry name" value="Methylthioribose-1-phosphate isomerase"/>
    <property type="match status" value="1"/>
</dbReference>
<dbReference type="InterPro" id="IPR009212">
    <property type="entry name" value="Methylthioribose_kinase"/>
</dbReference>
<dbReference type="GO" id="GO:0016301">
    <property type="term" value="F:kinase activity"/>
    <property type="evidence" value="ECO:0007669"/>
    <property type="project" value="UniProtKB-KW"/>
</dbReference>
<dbReference type="NCBIfam" id="TIGR00512">
    <property type="entry name" value="salvage_mtnA"/>
    <property type="match status" value="1"/>
</dbReference>
<dbReference type="GO" id="GO:0019509">
    <property type="term" value="P:L-methionine salvage from methylthioadenosine"/>
    <property type="evidence" value="ECO:0007669"/>
    <property type="project" value="UniProtKB-UniRule"/>
</dbReference>
<keyword evidence="10 12" id="KW-0413">Isomerase</keyword>
<comment type="catalytic activity">
    <reaction evidence="12">
        <text>5-(methylsulfanyl)-alpha-D-ribose 1-phosphate = 5-(methylsulfanyl)-D-ribulose 1-phosphate</text>
        <dbReference type="Rhea" id="RHEA:19989"/>
        <dbReference type="ChEBI" id="CHEBI:58533"/>
        <dbReference type="ChEBI" id="CHEBI:58548"/>
        <dbReference type="EC" id="5.3.1.23"/>
    </reaction>
</comment>
<evidence type="ECO:0000259" key="13">
    <source>
        <dbReference type="Pfam" id="PF01636"/>
    </source>
</evidence>
<dbReference type="Gene3D" id="3.30.200.20">
    <property type="entry name" value="Phosphorylase Kinase, domain 1"/>
    <property type="match status" value="1"/>
</dbReference>
<evidence type="ECO:0000256" key="3">
    <source>
        <dbReference type="ARBA" id="ARBA00022490"/>
    </source>
</evidence>